<dbReference type="Proteomes" id="UP000515211">
    <property type="component" value="Chromosome 6"/>
</dbReference>
<dbReference type="PANTHER" id="PTHR35505:SF1">
    <property type="entry name" value="SNF2 DOMAIN PROTEIN"/>
    <property type="match status" value="1"/>
</dbReference>
<dbReference type="OrthoDB" id="1660458at2759"/>
<reference evidence="1" key="1">
    <citation type="journal article" date="2016" name="Nat. Genet.">
        <title>The genome sequences of Arachis duranensis and Arachis ipaensis, the diploid ancestors of cultivated peanut.</title>
        <authorList>
            <person name="Bertioli D.J."/>
            <person name="Cannon S.B."/>
            <person name="Froenicke L."/>
            <person name="Huang G."/>
            <person name="Farmer A.D."/>
            <person name="Cannon E.K."/>
            <person name="Liu X."/>
            <person name="Gao D."/>
            <person name="Clevenger J."/>
            <person name="Dash S."/>
            <person name="Ren L."/>
            <person name="Moretzsohn M.C."/>
            <person name="Shirasawa K."/>
            <person name="Huang W."/>
            <person name="Vidigal B."/>
            <person name="Abernathy B."/>
            <person name="Chu Y."/>
            <person name="Niederhuth C.E."/>
            <person name="Umale P."/>
            <person name="Araujo A.C."/>
            <person name="Kozik A."/>
            <person name="Kim K.D."/>
            <person name="Burow M.D."/>
            <person name="Varshney R.K."/>
            <person name="Wang X."/>
            <person name="Zhang X."/>
            <person name="Barkley N."/>
            <person name="Guimaraes P.M."/>
            <person name="Isobe S."/>
            <person name="Guo B."/>
            <person name="Liao B."/>
            <person name="Stalker H.T."/>
            <person name="Schmitz R.J."/>
            <person name="Scheffler B.E."/>
            <person name="Leal-Bertioli S.C."/>
            <person name="Xun X."/>
            <person name="Jackson S.A."/>
            <person name="Michelmore R."/>
            <person name="Ozias-Akins P."/>
        </authorList>
    </citation>
    <scope>NUCLEOTIDE SEQUENCE [LARGE SCALE GENOMIC DNA]</scope>
    <source>
        <strain evidence="1">cv. V14167</strain>
    </source>
</reference>
<evidence type="ECO:0000313" key="1">
    <source>
        <dbReference type="Proteomes" id="UP000515211"/>
    </source>
</evidence>
<proteinExistence type="predicted"/>
<dbReference type="AlphaFoldDB" id="A0A6P4DQI8"/>
<evidence type="ECO:0000313" key="2">
    <source>
        <dbReference type="RefSeq" id="XP_015972258.1"/>
    </source>
</evidence>
<name>A0A6P4DQI8_ARADU</name>
<dbReference type="GeneID" id="107495606"/>
<gene>
    <name evidence="2" type="primary">LOC107495606</name>
</gene>
<sequence length="521" mass="58661">MKPLPLNLHHTMLTESMTRFLTQYRNGVVQFNDFTSIFSRTLHSLPNPPLHLLWFYSALEFHNLRLQPSRTPTPSLLESSRASPPLLPSVTNLKDLFQLLVSCSSTCGSTKRIAALAPLLSQLYRLLVREKGLVKSEEGQGLIEGIVGYCSLACSDALRGHGGDEDEVVVLDSDFVDLIRVWMVDDEESGSDDCVRAFFPLVSEGFLKEMMMMKNGCEVGFLSGVVMCQALLLKLCLEFEPCSERLEMEKKLQGCAVQTITGFRNFCLLDILFRMMLEPVLPVISLLGLENSVLLKDVLFNSVMMIEYSFINPQAGVSLHAKNLKDVAITWLFVADLAIHSAREKGDHGKAMSYVNGFSKSCIPVQLINWVINQFGITRKISRPNVSTPIALIKWLLDVQDQGLAVFGGANHRAKANFFTSRSECMLPVIKHFFNNLDRNLPANSINGVIEPEKPDGDIEMVDSLDVCFADDDNIMSTPNTDGTRKRKEWIEDETKMQLKFMRCHQFQENSVRENSFVFRQ</sequence>
<reference evidence="2" key="2">
    <citation type="submission" date="2025-08" db="UniProtKB">
        <authorList>
            <consortium name="RefSeq"/>
        </authorList>
    </citation>
    <scope>IDENTIFICATION</scope>
    <source>
        <tissue evidence="2">Whole plant</tissue>
    </source>
</reference>
<protein>
    <submittedName>
        <fullName evidence="2">Uncharacterized protein LOC107495606</fullName>
    </submittedName>
</protein>
<accession>A0A6P4DQI8</accession>
<dbReference type="PANTHER" id="PTHR35505">
    <property type="entry name" value="OS01G0600300 PROTEIN"/>
    <property type="match status" value="1"/>
</dbReference>
<dbReference type="RefSeq" id="XP_015972258.1">
    <property type="nucleotide sequence ID" value="XM_016116772.3"/>
</dbReference>
<keyword evidence="1" id="KW-1185">Reference proteome</keyword>
<organism evidence="1 2">
    <name type="scientific">Arachis duranensis</name>
    <name type="common">Wild peanut</name>
    <dbReference type="NCBI Taxonomy" id="130453"/>
    <lineage>
        <taxon>Eukaryota</taxon>
        <taxon>Viridiplantae</taxon>
        <taxon>Streptophyta</taxon>
        <taxon>Embryophyta</taxon>
        <taxon>Tracheophyta</taxon>
        <taxon>Spermatophyta</taxon>
        <taxon>Magnoliopsida</taxon>
        <taxon>eudicotyledons</taxon>
        <taxon>Gunneridae</taxon>
        <taxon>Pentapetalae</taxon>
        <taxon>rosids</taxon>
        <taxon>fabids</taxon>
        <taxon>Fabales</taxon>
        <taxon>Fabaceae</taxon>
        <taxon>Papilionoideae</taxon>
        <taxon>50 kb inversion clade</taxon>
        <taxon>dalbergioids sensu lato</taxon>
        <taxon>Dalbergieae</taxon>
        <taxon>Pterocarpus clade</taxon>
        <taxon>Arachis</taxon>
    </lineage>
</organism>
<dbReference type="KEGG" id="adu:107495606"/>